<evidence type="ECO:0000313" key="3">
    <source>
        <dbReference type="EMBL" id="MQX14150.1"/>
    </source>
</evidence>
<dbReference type="Gene3D" id="3.40.190.150">
    <property type="entry name" value="Bordetella uptake gene, domain 1"/>
    <property type="match status" value="1"/>
</dbReference>
<dbReference type="InterPro" id="IPR042100">
    <property type="entry name" value="Bug_dom1"/>
</dbReference>
<feature type="chain" id="PRO_5026917053" description="Tripartite tricarboxylate transporter substrate binding protein" evidence="2">
    <location>
        <begin position="40"/>
        <end position="348"/>
    </location>
</feature>
<dbReference type="EMBL" id="WITC01000026">
    <property type="protein sequence ID" value="MQX14150.1"/>
    <property type="molecule type" value="Genomic_DNA"/>
</dbReference>
<sequence length="348" mass="37277">MRAISSFNWEENTMKWHSIRMAACATAALLTISTTGAWAQEGKEFFNGKTVNYIVATGPGGGYDTNGRLVAQFMQKYLPGSTFVVQNMPGAGHLIGANYIYASEPDGLTFGTFNTGLIYGQLGGDPGIKFDLADMSWIGKVSSDPRVIVVSKDSGIESYEQLKALKEPIRFASAGVGSASTIETTMLVNALHLPIQIVSGYNGSDDQLALRRGEVQGIIASRSSFQQFVDEGNGRFIAQIGGSQTDVPQLSSLVDDQDAQKVIALVASQSNISRLTAGPAGIPEDRLKALRDAYAAATTDPEFLEKAKSLSLPVDPKVGEEVAETVKTALDQKPEVVEFLKETLLSRN</sequence>
<accession>A0A6N7LA38</accession>
<keyword evidence="4" id="KW-1185">Reference proteome</keyword>
<dbReference type="PANTHER" id="PTHR42928">
    <property type="entry name" value="TRICARBOXYLATE-BINDING PROTEIN"/>
    <property type="match status" value="1"/>
</dbReference>
<comment type="caution">
    <text evidence="3">The sequence shown here is derived from an EMBL/GenBank/DDBJ whole genome shotgun (WGS) entry which is preliminary data.</text>
</comment>
<proteinExistence type="inferred from homology"/>
<dbReference type="InterPro" id="IPR005064">
    <property type="entry name" value="BUG"/>
</dbReference>
<keyword evidence="2" id="KW-0732">Signal</keyword>
<evidence type="ECO:0000313" key="4">
    <source>
        <dbReference type="Proteomes" id="UP000439983"/>
    </source>
</evidence>
<dbReference type="Proteomes" id="UP000439983">
    <property type="component" value="Unassembled WGS sequence"/>
</dbReference>
<name>A0A6N7LA38_SINTE</name>
<dbReference type="SUPFAM" id="SSF53850">
    <property type="entry name" value="Periplasmic binding protein-like II"/>
    <property type="match status" value="1"/>
</dbReference>
<organism evidence="3 4">
    <name type="scientific">Sinorhizobium terangae</name>
    <dbReference type="NCBI Taxonomy" id="110322"/>
    <lineage>
        <taxon>Bacteria</taxon>
        <taxon>Pseudomonadati</taxon>
        <taxon>Pseudomonadota</taxon>
        <taxon>Alphaproteobacteria</taxon>
        <taxon>Hyphomicrobiales</taxon>
        <taxon>Rhizobiaceae</taxon>
        <taxon>Sinorhizobium/Ensifer group</taxon>
        <taxon>Sinorhizobium</taxon>
    </lineage>
</organism>
<dbReference type="Gene3D" id="3.40.190.10">
    <property type="entry name" value="Periplasmic binding protein-like II"/>
    <property type="match status" value="1"/>
</dbReference>
<comment type="similarity">
    <text evidence="1">Belongs to the UPF0065 (bug) family.</text>
</comment>
<feature type="signal peptide" evidence="2">
    <location>
        <begin position="1"/>
        <end position="39"/>
    </location>
</feature>
<gene>
    <name evidence="3" type="ORF">GHK62_05085</name>
</gene>
<reference evidence="3 4" key="1">
    <citation type="journal article" date="2013" name="Genome Biol.">
        <title>Comparative genomics of the core and accessory genomes of 48 Sinorhizobium strains comprising five genospecies.</title>
        <authorList>
            <person name="Sugawara M."/>
            <person name="Epstein B."/>
            <person name="Badgley B.D."/>
            <person name="Unno T."/>
            <person name="Xu L."/>
            <person name="Reese J."/>
            <person name="Gyaneshwar P."/>
            <person name="Denny R."/>
            <person name="Mudge J."/>
            <person name="Bharti A.K."/>
            <person name="Farmer A.D."/>
            <person name="May G.D."/>
            <person name="Woodward J.E."/>
            <person name="Medigue C."/>
            <person name="Vallenet D."/>
            <person name="Lajus A."/>
            <person name="Rouy Z."/>
            <person name="Martinez-Vaz B."/>
            <person name="Tiffin P."/>
            <person name="Young N.D."/>
            <person name="Sadowsky M.J."/>
        </authorList>
    </citation>
    <scope>NUCLEOTIDE SEQUENCE [LARGE SCALE GENOMIC DNA]</scope>
    <source>
        <strain evidence="3 4">USDA4894</strain>
    </source>
</reference>
<protein>
    <recommendedName>
        <fullName evidence="5">Tripartite tricarboxylate transporter substrate binding protein</fullName>
    </recommendedName>
</protein>
<evidence type="ECO:0008006" key="5">
    <source>
        <dbReference type="Google" id="ProtNLM"/>
    </source>
</evidence>
<dbReference type="OrthoDB" id="7243230at2"/>
<evidence type="ECO:0000256" key="1">
    <source>
        <dbReference type="ARBA" id="ARBA00006987"/>
    </source>
</evidence>
<evidence type="ECO:0000256" key="2">
    <source>
        <dbReference type="SAM" id="SignalP"/>
    </source>
</evidence>
<dbReference type="PANTHER" id="PTHR42928:SF5">
    <property type="entry name" value="BLR1237 PROTEIN"/>
    <property type="match status" value="1"/>
</dbReference>
<dbReference type="AlphaFoldDB" id="A0A6N7LA38"/>
<dbReference type="Pfam" id="PF03401">
    <property type="entry name" value="TctC"/>
    <property type="match status" value="1"/>
</dbReference>